<protein>
    <submittedName>
        <fullName evidence="1">Uncharacterized protein</fullName>
    </submittedName>
</protein>
<reference evidence="2" key="1">
    <citation type="submission" date="2016-02" db="EMBL/GenBank/DDBJ databases">
        <authorList>
            <person name="Schultz-Johansen M."/>
            <person name="Glaring M.A."/>
            <person name="Bech P.K."/>
            <person name="Stougaard P."/>
        </authorList>
    </citation>
    <scope>NUCLEOTIDE SEQUENCE [LARGE SCALE GENOMIC DNA]</scope>
    <source>
        <strain evidence="2">S66</strain>
    </source>
</reference>
<dbReference type="Proteomes" id="UP000070299">
    <property type="component" value="Unassembled WGS sequence"/>
</dbReference>
<gene>
    <name evidence="1" type="ORF">AX660_00995</name>
</gene>
<dbReference type="InterPro" id="IPR011008">
    <property type="entry name" value="Dimeric_a/b-barrel"/>
</dbReference>
<keyword evidence="2" id="KW-1185">Reference proteome</keyword>
<dbReference type="AlphaFoldDB" id="A0A148KMP5"/>
<dbReference type="SUPFAM" id="SSF54909">
    <property type="entry name" value="Dimeric alpha+beta barrel"/>
    <property type="match status" value="1"/>
</dbReference>
<evidence type="ECO:0000313" key="2">
    <source>
        <dbReference type="Proteomes" id="UP000070299"/>
    </source>
</evidence>
<dbReference type="EMBL" id="LSNE01000010">
    <property type="protein sequence ID" value="KXI27560.1"/>
    <property type="molecule type" value="Genomic_DNA"/>
</dbReference>
<dbReference type="OrthoDB" id="6386691at2"/>
<accession>A0A148KMP5</accession>
<dbReference type="Gene3D" id="3.30.70.100">
    <property type="match status" value="1"/>
</dbReference>
<organism evidence="1 2">
    <name type="scientific">Paraglaciecola hydrolytica</name>
    <dbReference type="NCBI Taxonomy" id="1799789"/>
    <lineage>
        <taxon>Bacteria</taxon>
        <taxon>Pseudomonadati</taxon>
        <taxon>Pseudomonadota</taxon>
        <taxon>Gammaproteobacteria</taxon>
        <taxon>Alteromonadales</taxon>
        <taxon>Alteromonadaceae</taxon>
        <taxon>Paraglaciecola</taxon>
    </lineage>
</organism>
<sequence length="113" mass="12574">MEQVSVINTIIVPQGMEAEAELVRAEYVKYFSKQAGFVSSTFYRSLNREQDGSLKYVNTVVWASYAHFEQVVNQGFQNAEGENSEGMRVLGKGFPEPIVVSPGQYSMISHDGS</sequence>
<proteinExistence type="predicted"/>
<dbReference type="RefSeq" id="WP_068380145.1">
    <property type="nucleotide sequence ID" value="NZ_LSNE01000010.1"/>
</dbReference>
<comment type="caution">
    <text evidence="1">The sequence shown here is derived from an EMBL/GenBank/DDBJ whole genome shotgun (WGS) entry which is preliminary data.</text>
</comment>
<dbReference type="STRING" id="1799789.AX660_00995"/>
<evidence type="ECO:0000313" key="1">
    <source>
        <dbReference type="EMBL" id="KXI27560.1"/>
    </source>
</evidence>
<name>A0A148KMP5_9ALTE</name>